<feature type="domain" description="Isochorismatase-like" evidence="3">
    <location>
        <begin position="84"/>
        <end position="263"/>
    </location>
</feature>
<organism evidence="4 5">
    <name type="scientific">Chara braunii</name>
    <name type="common">Braun's stonewort</name>
    <dbReference type="NCBI Taxonomy" id="69332"/>
    <lineage>
        <taxon>Eukaryota</taxon>
        <taxon>Viridiplantae</taxon>
        <taxon>Streptophyta</taxon>
        <taxon>Charophyceae</taxon>
        <taxon>Charales</taxon>
        <taxon>Characeae</taxon>
        <taxon>Chara</taxon>
    </lineage>
</organism>
<dbReference type="Pfam" id="PF00857">
    <property type="entry name" value="Isochorismatase"/>
    <property type="match status" value="1"/>
</dbReference>
<dbReference type="STRING" id="69332.A0A388M2L3"/>
<dbReference type="InterPro" id="IPR036380">
    <property type="entry name" value="Isochorismatase-like_sf"/>
</dbReference>
<name>A0A388M2L3_CHABU</name>
<dbReference type="CDD" id="cd00431">
    <property type="entry name" value="cysteine_hydrolases"/>
    <property type="match status" value="1"/>
</dbReference>
<protein>
    <recommendedName>
        <fullName evidence="3">Isochorismatase-like domain-containing protein</fullName>
    </recommendedName>
</protein>
<evidence type="ECO:0000259" key="3">
    <source>
        <dbReference type="Pfam" id="PF00857"/>
    </source>
</evidence>
<comment type="caution">
    <text evidence="4">The sequence shown here is derived from an EMBL/GenBank/DDBJ whole genome shotgun (WGS) entry which is preliminary data.</text>
</comment>
<keyword evidence="5" id="KW-1185">Reference proteome</keyword>
<feature type="region of interest" description="Disordered" evidence="2">
    <location>
        <begin position="1"/>
        <end position="23"/>
    </location>
</feature>
<dbReference type="AlphaFoldDB" id="A0A388M2L3"/>
<comment type="similarity">
    <text evidence="1">Belongs to the isochorismatase family.</text>
</comment>
<dbReference type="EMBL" id="BFEA01000696">
    <property type="protein sequence ID" value="GBG88817.1"/>
    <property type="molecule type" value="Genomic_DNA"/>
</dbReference>
<evidence type="ECO:0000313" key="4">
    <source>
        <dbReference type="EMBL" id="GBG88817.1"/>
    </source>
</evidence>
<evidence type="ECO:0000256" key="2">
    <source>
        <dbReference type="SAM" id="MobiDB-lite"/>
    </source>
</evidence>
<dbReference type="PANTHER" id="PTHR47044">
    <property type="entry name" value="OS02G0276400 PROTEIN"/>
    <property type="match status" value="1"/>
</dbReference>
<reference evidence="4 5" key="1">
    <citation type="journal article" date="2018" name="Cell">
        <title>The Chara Genome: Secondary Complexity and Implications for Plant Terrestrialization.</title>
        <authorList>
            <person name="Nishiyama T."/>
            <person name="Sakayama H."/>
            <person name="Vries J.D."/>
            <person name="Buschmann H."/>
            <person name="Saint-Marcoux D."/>
            <person name="Ullrich K.K."/>
            <person name="Haas F.B."/>
            <person name="Vanderstraeten L."/>
            <person name="Becker D."/>
            <person name="Lang D."/>
            <person name="Vosolsobe S."/>
            <person name="Rombauts S."/>
            <person name="Wilhelmsson P.K.I."/>
            <person name="Janitza P."/>
            <person name="Kern R."/>
            <person name="Heyl A."/>
            <person name="Rumpler F."/>
            <person name="Villalobos L.I.A.C."/>
            <person name="Clay J.M."/>
            <person name="Skokan R."/>
            <person name="Toyoda A."/>
            <person name="Suzuki Y."/>
            <person name="Kagoshima H."/>
            <person name="Schijlen E."/>
            <person name="Tajeshwar N."/>
            <person name="Catarino B."/>
            <person name="Hetherington A.J."/>
            <person name="Saltykova A."/>
            <person name="Bonnot C."/>
            <person name="Breuninger H."/>
            <person name="Symeonidi A."/>
            <person name="Radhakrishnan G.V."/>
            <person name="Van Nieuwerburgh F."/>
            <person name="Deforce D."/>
            <person name="Chang C."/>
            <person name="Karol K.G."/>
            <person name="Hedrich R."/>
            <person name="Ulvskov P."/>
            <person name="Glockner G."/>
            <person name="Delwiche C.F."/>
            <person name="Petrasek J."/>
            <person name="Van de Peer Y."/>
            <person name="Friml J."/>
            <person name="Beilby M."/>
            <person name="Dolan L."/>
            <person name="Kohara Y."/>
            <person name="Sugano S."/>
            <person name="Fujiyama A."/>
            <person name="Delaux P.-M."/>
            <person name="Quint M."/>
            <person name="TheiBen G."/>
            <person name="Hagemann M."/>
            <person name="Harholt J."/>
            <person name="Dunand C."/>
            <person name="Zachgo S."/>
            <person name="Langdale J."/>
            <person name="Maumus F."/>
            <person name="Straeten D.V.D."/>
            <person name="Gould S.B."/>
            <person name="Rensing S.A."/>
        </authorList>
    </citation>
    <scope>NUCLEOTIDE SEQUENCE [LARGE SCALE GENOMIC DNA]</scope>
    <source>
        <strain evidence="4 5">S276</strain>
    </source>
</reference>
<evidence type="ECO:0000256" key="1">
    <source>
        <dbReference type="ARBA" id="ARBA00006336"/>
    </source>
</evidence>
<dbReference type="OrthoDB" id="167809at2759"/>
<dbReference type="OMA" id="PNCPRAT"/>
<sequence>MTVSNARSSNWRETRCGGGRRTSWRETSCVGGRRRTVSKARSWREEDRVEGKEFKLAGNKLRRPKEQEEATGDVAFGHSLRREALLVIDMQRDFCLPSAPLFVAGAPAILPVVREAVAMARERGVVVVWVVRVHDPSGVDVERSRRGLFRSGRNGGNGGVCVEGSEGARLVDGLVSEDDDVVVVKKRWSGFLFTQLDLVLRRLGITDLVLAGIQTPNCVRATAFDAVALDYRTVSVLRDATAAASPDVHDANLFDMRNVGIATPTVAEWVSSSGWEIGCQAE</sequence>
<dbReference type="Gramene" id="GBG88817">
    <property type="protein sequence ID" value="GBG88817"/>
    <property type="gene ID" value="CBR_g48432"/>
</dbReference>
<dbReference type="SUPFAM" id="SSF52499">
    <property type="entry name" value="Isochorismatase-like hydrolases"/>
    <property type="match status" value="1"/>
</dbReference>
<dbReference type="Proteomes" id="UP000265515">
    <property type="component" value="Unassembled WGS sequence"/>
</dbReference>
<gene>
    <name evidence="4" type="ORF">CBR_g48432</name>
</gene>
<accession>A0A388M2L3</accession>
<proteinExistence type="inferred from homology"/>
<dbReference type="InterPro" id="IPR000868">
    <property type="entry name" value="Isochorismatase-like_dom"/>
</dbReference>
<dbReference type="Gene3D" id="3.40.50.850">
    <property type="entry name" value="Isochorismatase-like"/>
    <property type="match status" value="1"/>
</dbReference>
<evidence type="ECO:0000313" key="5">
    <source>
        <dbReference type="Proteomes" id="UP000265515"/>
    </source>
</evidence>